<accession>A0AA37TAA4</accession>
<evidence type="ECO:0000256" key="3">
    <source>
        <dbReference type="ARBA" id="ARBA00004555"/>
    </source>
</evidence>
<evidence type="ECO:0000256" key="15">
    <source>
        <dbReference type="ARBA" id="ARBA00023049"/>
    </source>
</evidence>
<evidence type="ECO:0000259" key="21">
    <source>
        <dbReference type="Pfam" id="PF04389"/>
    </source>
</evidence>
<dbReference type="PANTHER" id="PTHR12053">
    <property type="entry name" value="PROTEASE FAMILY M28 PLASMA GLUTAMATE CARBOXYPEPTIDASE-RELATED"/>
    <property type="match status" value="1"/>
</dbReference>
<comment type="subunit">
    <text evidence="19">Homodimer. The monomeric form is inactive while the homodimer is active.</text>
</comment>
<evidence type="ECO:0000256" key="2">
    <source>
        <dbReference type="ARBA" id="ARBA00004371"/>
    </source>
</evidence>
<keyword evidence="12" id="KW-0256">Endoplasmic reticulum</keyword>
<evidence type="ECO:0000256" key="4">
    <source>
        <dbReference type="ARBA" id="ARBA00004613"/>
    </source>
</evidence>
<dbReference type="GO" id="GO:0046872">
    <property type="term" value="F:metal ion binding"/>
    <property type="evidence" value="ECO:0007669"/>
    <property type="project" value="UniProtKB-KW"/>
</dbReference>
<comment type="caution">
    <text evidence="22">The sequence shown here is derived from an EMBL/GenBank/DDBJ whole genome shotgun (WGS) entry which is preliminary data.</text>
</comment>
<evidence type="ECO:0000256" key="9">
    <source>
        <dbReference type="ARBA" id="ARBA00022723"/>
    </source>
</evidence>
<keyword evidence="13" id="KW-0862">Zinc</keyword>
<dbReference type="EMBL" id="BSPD01000031">
    <property type="protein sequence ID" value="GLS25602.1"/>
    <property type="molecule type" value="Genomic_DNA"/>
</dbReference>
<dbReference type="Pfam" id="PF04389">
    <property type="entry name" value="Peptidase_M28"/>
    <property type="match status" value="1"/>
</dbReference>
<dbReference type="GO" id="GO:0006508">
    <property type="term" value="P:proteolysis"/>
    <property type="evidence" value="ECO:0007669"/>
    <property type="project" value="UniProtKB-KW"/>
</dbReference>
<comment type="subcellular location">
    <subcellularLocation>
        <location evidence="1">Endoplasmic reticulum</location>
    </subcellularLocation>
    <subcellularLocation>
        <location evidence="3">Golgi apparatus</location>
    </subcellularLocation>
    <subcellularLocation>
        <location evidence="2">Lysosome</location>
    </subcellularLocation>
    <subcellularLocation>
        <location evidence="4">Secreted</location>
    </subcellularLocation>
</comment>
<gene>
    <name evidence="22" type="ORF">GCM10007877_13160</name>
</gene>
<evidence type="ECO:0000256" key="1">
    <source>
        <dbReference type="ARBA" id="ARBA00004240"/>
    </source>
</evidence>
<keyword evidence="18" id="KW-0458">Lysosome</keyword>
<keyword evidence="8" id="KW-0645">Protease</keyword>
<evidence type="ECO:0000256" key="5">
    <source>
        <dbReference type="ARBA" id="ARBA00014116"/>
    </source>
</evidence>
<feature type="domain" description="Peptidase M28" evidence="21">
    <location>
        <begin position="260"/>
        <end position="449"/>
    </location>
</feature>
<dbReference type="SUPFAM" id="SSF53187">
    <property type="entry name" value="Zn-dependent exopeptidases"/>
    <property type="match status" value="1"/>
</dbReference>
<keyword evidence="9" id="KW-0479">Metal-binding</keyword>
<keyword evidence="16" id="KW-0865">Zymogen</keyword>
<dbReference type="InterPro" id="IPR039866">
    <property type="entry name" value="CPQ"/>
</dbReference>
<keyword evidence="17" id="KW-0325">Glycoprotein</keyword>
<keyword evidence="11" id="KW-0378">Hydrolase</keyword>
<proteinExistence type="predicted"/>
<evidence type="ECO:0000256" key="8">
    <source>
        <dbReference type="ARBA" id="ARBA00022670"/>
    </source>
</evidence>
<evidence type="ECO:0000256" key="10">
    <source>
        <dbReference type="ARBA" id="ARBA00022729"/>
    </source>
</evidence>
<evidence type="ECO:0000256" key="6">
    <source>
        <dbReference type="ARBA" id="ARBA00022525"/>
    </source>
</evidence>
<keyword evidence="10" id="KW-0732">Signal</keyword>
<keyword evidence="7" id="KW-0121">Carboxypeptidase</keyword>
<evidence type="ECO:0000256" key="19">
    <source>
        <dbReference type="ARBA" id="ARBA00025833"/>
    </source>
</evidence>
<dbReference type="InterPro" id="IPR007484">
    <property type="entry name" value="Peptidase_M28"/>
</dbReference>
<evidence type="ECO:0000256" key="14">
    <source>
        <dbReference type="ARBA" id="ARBA00023034"/>
    </source>
</evidence>
<dbReference type="PANTHER" id="PTHR12053:SF3">
    <property type="entry name" value="CARBOXYPEPTIDASE Q"/>
    <property type="match status" value="1"/>
</dbReference>
<dbReference type="GO" id="GO:0004180">
    <property type="term" value="F:carboxypeptidase activity"/>
    <property type="evidence" value="ECO:0007669"/>
    <property type="project" value="UniProtKB-KW"/>
</dbReference>
<dbReference type="Proteomes" id="UP001156870">
    <property type="component" value="Unassembled WGS sequence"/>
</dbReference>
<reference evidence="22 23" key="1">
    <citation type="journal article" date="2014" name="Int. J. Syst. Evol. Microbiol.">
        <title>Complete genome sequence of Corynebacterium casei LMG S-19264T (=DSM 44701T), isolated from a smear-ripened cheese.</title>
        <authorList>
            <consortium name="US DOE Joint Genome Institute (JGI-PGF)"/>
            <person name="Walter F."/>
            <person name="Albersmeier A."/>
            <person name="Kalinowski J."/>
            <person name="Ruckert C."/>
        </authorList>
    </citation>
    <scope>NUCLEOTIDE SEQUENCE [LARGE SCALE GENOMIC DNA]</scope>
    <source>
        <strain evidence="22 23">NBRC 110095</strain>
    </source>
</reference>
<dbReference type="Gene3D" id="3.40.630.10">
    <property type="entry name" value="Zn peptidases"/>
    <property type="match status" value="1"/>
</dbReference>
<keyword evidence="15" id="KW-0482">Metalloprotease</keyword>
<evidence type="ECO:0000256" key="11">
    <source>
        <dbReference type="ARBA" id="ARBA00022801"/>
    </source>
</evidence>
<dbReference type="AlphaFoldDB" id="A0AA37TAA4"/>
<dbReference type="RefSeq" id="WP_232594170.1">
    <property type="nucleotide sequence ID" value="NZ_BSPD01000031.1"/>
</dbReference>
<evidence type="ECO:0000256" key="12">
    <source>
        <dbReference type="ARBA" id="ARBA00022824"/>
    </source>
</evidence>
<sequence>MGINKFLIGAALYSFATLVGAQAIDEKTKAIANDLMDKASQSQAYSIVESLTTEVGPRLAGSEAEARARDWAVKKFKKMGFKNVRVDPFDVPWWERQVESAEIVSPFPQPLYVTALGGSVSTPDGGVTGEVAIFPNLAALKAVKDGGLKGKVVFIDELMTRTQDGSGYRVAVAKRRETAYESARVGAVGALIRSVGTNAQRFPHTGQMRSGENRTEPSVPTAALSAPDADQLVRVASRGKPVKVKMTIKTESRPRAQSGNVIAEIPGRTKPEEIVLIGAHLDSWDLGTGAVDDGAGVGIVMGAAKLLMDNVRKAPDRTIRVVLFGSEEVGLVGARAYAKQHKAELKNHVLIAESDFGAGKIWRFDSRVGQGGLEAIAQMQAVLAPLGIAPGSNQASGGPDMIPMREAGVPVVGLMQNGWDYFDLHHTPNDTLDKINPDELNQNVAAYAAFIYMAAMADTRFDRDEASFD</sequence>
<protein>
    <recommendedName>
        <fullName evidence="5">Carboxypeptidase Q</fullName>
    </recommendedName>
    <alternativeName>
        <fullName evidence="20">Plasma glutamate carboxypeptidase</fullName>
    </alternativeName>
</protein>
<evidence type="ECO:0000256" key="18">
    <source>
        <dbReference type="ARBA" id="ARBA00023228"/>
    </source>
</evidence>
<evidence type="ECO:0000256" key="13">
    <source>
        <dbReference type="ARBA" id="ARBA00022833"/>
    </source>
</evidence>
<dbReference type="GO" id="GO:0070573">
    <property type="term" value="F:metallodipeptidase activity"/>
    <property type="evidence" value="ECO:0007669"/>
    <property type="project" value="InterPro"/>
</dbReference>
<evidence type="ECO:0000256" key="17">
    <source>
        <dbReference type="ARBA" id="ARBA00023180"/>
    </source>
</evidence>
<keyword evidence="6" id="KW-0964">Secreted</keyword>
<evidence type="ECO:0000256" key="16">
    <source>
        <dbReference type="ARBA" id="ARBA00023145"/>
    </source>
</evidence>
<organism evidence="22 23">
    <name type="scientific">Marinibactrum halimedae</name>
    <dbReference type="NCBI Taxonomy" id="1444977"/>
    <lineage>
        <taxon>Bacteria</taxon>
        <taxon>Pseudomonadati</taxon>
        <taxon>Pseudomonadota</taxon>
        <taxon>Gammaproteobacteria</taxon>
        <taxon>Cellvibrionales</taxon>
        <taxon>Cellvibrionaceae</taxon>
        <taxon>Marinibactrum</taxon>
    </lineage>
</organism>
<keyword evidence="23" id="KW-1185">Reference proteome</keyword>
<dbReference type="GO" id="GO:0005764">
    <property type="term" value="C:lysosome"/>
    <property type="evidence" value="ECO:0007669"/>
    <property type="project" value="UniProtKB-SubCell"/>
</dbReference>
<evidence type="ECO:0000313" key="23">
    <source>
        <dbReference type="Proteomes" id="UP001156870"/>
    </source>
</evidence>
<keyword evidence="14" id="KW-0333">Golgi apparatus</keyword>
<evidence type="ECO:0000313" key="22">
    <source>
        <dbReference type="EMBL" id="GLS25602.1"/>
    </source>
</evidence>
<dbReference type="Gene3D" id="3.50.30.30">
    <property type="match status" value="1"/>
</dbReference>
<name>A0AA37TAA4_9GAMM</name>
<evidence type="ECO:0000256" key="20">
    <source>
        <dbReference type="ARBA" id="ARBA00033328"/>
    </source>
</evidence>
<evidence type="ECO:0000256" key="7">
    <source>
        <dbReference type="ARBA" id="ARBA00022645"/>
    </source>
</evidence>
<dbReference type="GO" id="GO:0005576">
    <property type="term" value="C:extracellular region"/>
    <property type="evidence" value="ECO:0007669"/>
    <property type="project" value="UniProtKB-SubCell"/>
</dbReference>